<dbReference type="AlphaFoldDB" id="A0A8H7US62"/>
<dbReference type="SUPFAM" id="SSF56112">
    <property type="entry name" value="Protein kinase-like (PK-like)"/>
    <property type="match status" value="1"/>
</dbReference>
<keyword evidence="3" id="KW-0677">Repeat</keyword>
<dbReference type="Proteomes" id="UP000650833">
    <property type="component" value="Unassembled WGS sequence"/>
</dbReference>
<dbReference type="EC" id="2.7.11.21" evidence="8"/>
<dbReference type="PANTHER" id="PTHR24345:SF0">
    <property type="entry name" value="CELL CYCLE SERINE_THREONINE-PROTEIN KINASE CDC5_MSD2"/>
    <property type="match status" value="1"/>
</dbReference>
<reference evidence="12" key="1">
    <citation type="submission" date="2020-12" db="EMBL/GenBank/DDBJ databases">
        <title>Metabolic potential, ecology and presence of endohyphal bacteria is reflected in genomic diversity of Mucoromycotina.</title>
        <authorList>
            <person name="Muszewska A."/>
            <person name="Okrasinska A."/>
            <person name="Steczkiewicz K."/>
            <person name="Drgas O."/>
            <person name="Orlowska M."/>
            <person name="Perlinska-Lenart U."/>
            <person name="Aleksandrzak-Piekarczyk T."/>
            <person name="Szatraj K."/>
            <person name="Zielenkiewicz U."/>
            <person name="Pilsyk S."/>
            <person name="Malc E."/>
            <person name="Mieczkowski P."/>
            <person name="Kruszewska J.S."/>
            <person name="Biernat P."/>
            <person name="Pawlowska J."/>
        </authorList>
    </citation>
    <scope>NUCLEOTIDE SEQUENCE</scope>
    <source>
        <strain evidence="12">CBS 226.32</strain>
    </source>
</reference>
<organism evidence="12 13">
    <name type="scientific">Mucor plumbeus</name>
    <dbReference type="NCBI Taxonomy" id="97098"/>
    <lineage>
        <taxon>Eukaryota</taxon>
        <taxon>Fungi</taxon>
        <taxon>Fungi incertae sedis</taxon>
        <taxon>Mucoromycota</taxon>
        <taxon>Mucoromycotina</taxon>
        <taxon>Mucoromycetes</taxon>
        <taxon>Mucorales</taxon>
        <taxon>Mucorineae</taxon>
        <taxon>Mucoraceae</taxon>
        <taxon>Mucor</taxon>
    </lineage>
</organism>
<sequence>MSSSSHRPRIQGLRSRLSSQQQPKQQPRQQQSSQEQVDRMSDIKVIIPPSLCNNDIGSTRNVAEVGLRPLKTNTRKPLSNSQNKEKLKPLQQVIKNNPIDPVNQRQADHLDGRKQKSPAKGTTYKLVEDKDVPLIIKDHKRRLQYRKLECLGFGAFGRVYRVQSMHDNKFWAAKIVAKSSLVDKSTKKKLLAEINIHRSLKHENIVRFVSVVEDKHNIYLILELCENKTLSGMLKRRGGILTELETRYYMGQMLTALRYMSDNRILHRDLKLSNVLLDKNMDCKLGDFGLAALLLTSEDRKRTVCGTLHYIAPEILFHKEVNGHNHRVDMWSAGVLMFNLLFGKHPFPVSEPNELRKQVKQNEHKPRFKFPEDSFAVSPEAKDLISGLLVNNPDQRLSVIEALQHPFFSMEMPTQIPRYALETSPRYEDLFMTKDTQYSHTSRKNNNNQTAAAAATTTTFTTSKVTTAIHEAKDINKCYEDLDVQPPLIILDETIYDHRSQYPLPNSQKSAMSILFPQPVIVPAAAVVVKETTSTTTAAKRRAANSNENIENKGITPVPPKRLCNDGDIKPTKSTTLTTLDTSNTSSPSKGLANRLENTQITQSKLVNYPTKQTATTVGITTNVLSSSQSKSKFDSQGFAIPTALPNRRPMMEQMEDNIKIMIGRSKTVMKEKRTVARQNQDFQWSINNLFIETWVDCSKHYGFAYRLSDGTLGFLYNDGSILTCCDSSSYYYVSYRPEDDRYVEQIYNNVPPSLEKKVNLLQKFGTYEEKELKHDQSIPKTMQLNKIYLLKYYVSEEAITFRLSNGVVQLNFFKHVKLILYDAGRKVMFIDSNRKLTRYNTYDVLCSTNTEIINAIHYAFSILQIQNSRRQKALQEERWKRFEKE</sequence>
<dbReference type="Gene3D" id="3.30.1120.30">
    <property type="entry name" value="POLO box domain"/>
    <property type="match status" value="2"/>
</dbReference>
<dbReference type="Gene3D" id="1.10.510.10">
    <property type="entry name" value="Transferase(Phosphotransferase) domain 1"/>
    <property type="match status" value="1"/>
</dbReference>
<keyword evidence="13" id="KW-1185">Reference proteome</keyword>
<keyword evidence="5 8" id="KW-0418">Kinase</keyword>
<evidence type="ECO:0000256" key="1">
    <source>
        <dbReference type="ARBA" id="ARBA00022527"/>
    </source>
</evidence>
<keyword evidence="1 8" id="KW-0723">Serine/threonine-protein kinase</keyword>
<evidence type="ECO:0000313" key="13">
    <source>
        <dbReference type="Proteomes" id="UP000650833"/>
    </source>
</evidence>
<dbReference type="InterPro" id="IPR008271">
    <property type="entry name" value="Ser/Thr_kinase_AS"/>
</dbReference>
<feature type="compositionally biased region" description="Low complexity" evidence="9">
    <location>
        <begin position="572"/>
        <end position="589"/>
    </location>
</feature>
<feature type="domain" description="Protein kinase" evidence="10">
    <location>
        <begin position="145"/>
        <end position="408"/>
    </location>
</feature>
<feature type="domain" description="POLO box" evidence="11">
    <location>
        <begin position="789"/>
        <end position="869"/>
    </location>
</feature>
<evidence type="ECO:0000313" key="12">
    <source>
        <dbReference type="EMBL" id="KAG2190058.1"/>
    </source>
</evidence>
<evidence type="ECO:0000259" key="11">
    <source>
        <dbReference type="PROSITE" id="PS50078"/>
    </source>
</evidence>
<keyword evidence="2 8" id="KW-0808">Transferase</keyword>
<gene>
    <name evidence="12" type="ORF">INT46_007937</name>
</gene>
<evidence type="ECO:0000256" key="6">
    <source>
        <dbReference type="ARBA" id="ARBA00022840"/>
    </source>
</evidence>
<feature type="region of interest" description="Disordered" evidence="9">
    <location>
        <begin position="67"/>
        <end position="122"/>
    </location>
</feature>
<dbReference type="GO" id="GO:0004674">
    <property type="term" value="F:protein serine/threonine kinase activity"/>
    <property type="evidence" value="ECO:0007669"/>
    <property type="project" value="UniProtKB-KW"/>
</dbReference>
<dbReference type="SMART" id="SM00220">
    <property type="entry name" value="S_TKc"/>
    <property type="match status" value="1"/>
</dbReference>
<dbReference type="PROSITE" id="PS00107">
    <property type="entry name" value="PROTEIN_KINASE_ATP"/>
    <property type="match status" value="1"/>
</dbReference>
<dbReference type="InterPro" id="IPR000719">
    <property type="entry name" value="Prot_kinase_dom"/>
</dbReference>
<proteinExistence type="inferred from homology"/>
<dbReference type="PROSITE" id="PS50078">
    <property type="entry name" value="POLO_BOX"/>
    <property type="match status" value="2"/>
</dbReference>
<dbReference type="FunFam" id="3.30.200.20:FF:000042">
    <property type="entry name" value="Aurora kinase A"/>
    <property type="match status" value="1"/>
</dbReference>
<dbReference type="SUPFAM" id="SSF82615">
    <property type="entry name" value="Polo-box domain"/>
    <property type="match status" value="2"/>
</dbReference>
<comment type="caution">
    <text evidence="12">The sequence shown here is derived from an EMBL/GenBank/DDBJ whole genome shotgun (WGS) entry which is preliminary data.</text>
</comment>
<comment type="catalytic activity">
    <reaction evidence="8">
        <text>L-threonyl-[protein] + ATP = O-phospho-L-threonyl-[protein] + ADP + H(+)</text>
        <dbReference type="Rhea" id="RHEA:46608"/>
        <dbReference type="Rhea" id="RHEA-COMP:11060"/>
        <dbReference type="Rhea" id="RHEA-COMP:11605"/>
        <dbReference type="ChEBI" id="CHEBI:15378"/>
        <dbReference type="ChEBI" id="CHEBI:30013"/>
        <dbReference type="ChEBI" id="CHEBI:30616"/>
        <dbReference type="ChEBI" id="CHEBI:61977"/>
        <dbReference type="ChEBI" id="CHEBI:456216"/>
        <dbReference type="EC" id="2.7.11.21"/>
    </reaction>
</comment>
<accession>A0A8H7US62</accession>
<feature type="region of interest" description="Disordered" evidence="9">
    <location>
        <begin position="550"/>
        <end position="591"/>
    </location>
</feature>
<keyword evidence="6 7" id="KW-0067">ATP-binding</keyword>
<dbReference type="GO" id="GO:0005634">
    <property type="term" value="C:nucleus"/>
    <property type="evidence" value="ECO:0007669"/>
    <property type="project" value="TreeGrafter"/>
</dbReference>
<evidence type="ECO:0000256" key="9">
    <source>
        <dbReference type="SAM" id="MobiDB-lite"/>
    </source>
</evidence>
<feature type="region of interest" description="Disordered" evidence="9">
    <location>
        <begin position="1"/>
        <end position="40"/>
    </location>
</feature>
<feature type="compositionally biased region" description="Polar residues" evidence="9">
    <location>
        <begin position="71"/>
        <end position="82"/>
    </location>
</feature>
<evidence type="ECO:0000259" key="10">
    <source>
        <dbReference type="PROSITE" id="PS50011"/>
    </source>
</evidence>
<dbReference type="PROSITE" id="PS00108">
    <property type="entry name" value="PROTEIN_KINASE_ST"/>
    <property type="match status" value="1"/>
</dbReference>
<dbReference type="GO" id="GO:0005524">
    <property type="term" value="F:ATP binding"/>
    <property type="evidence" value="ECO:0007669"/>
    <property type="project" value="UniProtKB-UniRule"/>
</dbReference>
<dbReference type="InterPro" id="IPR011009">
    <property type="entry name" value="Kinase-like_dom_sf"/>
</dbReference>
<dbReference type="InterPro" id="IPR000959">
    <property type="entry name" value="POLO_box_dom"/>
</dbReference>
<keyword evidence="4 7" id="KW-0547">Nucleotide-binding</keyword>
<dbReference type="CDD" id="cd13118">
    <property type="entry name" value="POLO_box_1"/>
    <property type="match status" value="1"/>
</dbReference>
<dbReference type="InterPro" id="IPR033701">
    <property type="entry name" value="POLO_box_1"/>
</dbReference>
<dbReference type="PROSITE" id="PS50011">
    <property type="entry name" value="PROTEIN_KINASE_DOM"/>
    <property type="match status" value="1"/>
</dbReference>
<dbReference type="OrthoDB" id="408964at2759"/>
<feature type="binding site" evidence="7">
    <location>
        <position position="178"/>
    </location>
    <ligand>
        <name>ATP</name>
        <dbReference type="ChEBI" id="CHEBI:30616"/>
    </ligand>
</feature>
<dbReference type="Pfam" id="PF00069">
    <property type="entry name" value="Pkinase"/>
    <property type="match status" value="1"/>
</dbReference>
<comment type="similarity">
    <text evidence="8">Belongs to the protein kinase superfamily. Ser/Thr protein kinase family. CDC5/Polo subfamily.</text>
</comment>
<evidence type="ECO:0000256" key="8">
    <source>
        <dbReference type="RuleBase" id="RU361162"/>
    </source>
</evidence>
<dbReference type="CDD" id="cd13117">
    <property type="entry name" value="POLO_box_2"/>
    <property type="match status" value="1"/>
</dbReference>
<evidence type="ECO:0000256" key="7">
    <source>
        <dbReference type="PROSITE-ProRule" id="PRU10141"/>
    </source>
</evidence>
<dbReference type="EMBL" id="JAEPRC010001074">
    <property type="protein sequence ID" value="KAG2190058.1"/>
    <property type="molecule type" value="Genomic_DNA"/>
</dbReference>
<dbReference type="FunFam" id="1.10.510.10:FF:000571">
    <property type="entry name" value="Maternal embryonic leucine zipper kinase"/>
    <property type="match status" value="1"/>
</dbReference>
<evidence type="ECO:0000256" key="2">
    <source>
        <dbReference type="ARBA" id="ARBA00022679"/>
    </source>
</evidence>
<evidence type="ECO:0000256" key="5">
    <source>
        <dbReference type="ARBA" id="ARBA00022777"/>
    </source>
</evidence>
<evidence type="ECO:0000256" key="4">
    <source>
        <dbReference type="ARBA" id="ARBA00022741"/>
    </source>
</evidence>
<dbReference type="InterPro" id="IPR017441">
    <property type="entry name" value="Protein_kinase_ATP_BS"/>
</dbReference>
<dbReference type="Pfam" id="PF00659">
    <property type="entry name" value="POLO_box"/>
    <property type="match status" value="2"/>
</dbReference>
<dbReference type="InterPro" id="IPR033695">
    <property type="entry name" value="POLO_box_2"/>
</dbReference>
<name>A0A8H7US62_9FUNG</name>
<feature type="compositionally biased region" description="Low complexity" evidence="9">
    <location>
        <begin position="11"/>
        <end position="35"/>
    </location>
</feature>
<dbReference type="InterPro" id="IPR036947">
    <property type="entry name" value="POLO_box_dom_sf"/>
</dbReference>
<protein>
    <recommendedName>
        <fullName evidence="8">Serine/threonine-protein kinase</fullName>
        <ecNumber evidence="8">2.7.11.21</ecNumber>
    </recommendedName>
</protein>
<dbReference type="PANTHER" id="PTHR24345">
    <property type="entry name" value="SERINE/THREONINE-PROTEIN KINASE PLK"/>
    <property type="match status" value="1"/>
</dbReference>
<feature type="domain" description="POLO box" evidence="11">
    <location>
        <begin position="691"/>
        <end position="771"/>
    </location>
</feature>
<evidence type="ECO:0000256" key="3">
    <source>
        <dbReference type="ARBA" id="ARBA00022737"/>
    </source>
</evidence>